<organism evidence="1 2">
    <name type="scientific">Chryseolinea serpens</name>
    <dbReference type="NCBI Taxonomy" id="947013"/>
    <lineage>
        <taxon>Bacteria</taxon>
        <taxon>Pseudomonadati</taxon>
        <taxon>Bacteroidota</taxon>
        <taxon>Cytophagia</taxon>
        <taxon>Cytophagales</taxon>
        <taxon>Fulvivirgaceae</taxon>
        <taxon>Chryseolinea</taxon>
    </lineage>
</organism>
<keyword evidence="2" id="KW-1185">Reference proteome</keyword>
<dbReference type="InterPro" id="IPR025336">
    <property type="entry name" value="SCO4226-like"/>
</dbReference>
<evidence type="ECO:0008006" key="3">
    <source>
        <dbReference type="Google" id="ProtNLM"/>
    </source>
</evidence>
<gene>
    <name evidence="1" type="ORF">SAMN04488109_5386</name>
</gene>
<sequence length="215" mass="23334">MKNALSILVASTVFYFSCSSKIDKSSTTAVPVKDVKSVSSKKLYLDVHNLEPGKVTFEAVAGAHQKDLATQGKYDVSFIKYWVDEAAGKVYCLVESPDSASVYKTHQEAHGLVPQLVRPVSDGPESTITLNHTLFLDIHKLGAGNVTAEAVAAAHAKDLATQGKYDVNFINYWVDEQTGTVMCLSEAKDEQSVINTHKEAHGLIPSEVRPVKQGN</sequence>
<reference evidence="1 2" key="1">
    <citation type="submission" date="2016-11" db="EMBL/GenBank/DDBJ databases">
        <authorList>
            <person name="Jaros S."/>
            <person name="Januszkiewicz K."/>
            <person name="Wedrychowicz H."/>
        </authorList>
    </citation>
    <scope>NUCLEOTIDE SEQUENCE [LARGE SCALE GENOMIC DNA]</scope>
    <source>
        <strain evidence="1 2">DSM 24574</strain>
    </source>
</reference>
<dbReference type="AlphaFoldDB" id="A0A1M5VTZ8"/>
<dbReference type="Proteomes" id="UP000184212">
    <property type="component" value="Unassembled WGS sequence"/>
</dbReference>
<accession>A0A1M5VTZ8</accession>
<dbReference type="Gene3D" id="3.30.70.3090">
    <property type="entry name" value="ORF SCO4226, nickel-binding ferredoxin-like monomer"/>
    <property type="match status" value="2"/>
</dbReference>
<dbReference type="EMBL" id="FQWQ01000004">
    <property type="protein sequence ID" value="SHH78403.1"/>
    <property type="molecule type" value="Genomic_DNA"/>
</dbReference>
<name>A0A1M5VTZ8_9BACT</name>
<protein>
    <recommendedName>
        <fullName evidence="3">DUF4242 domain-containing protein</fullName>
    </recommendedName>
</protein>
<dbReference type="STRING" id="947013.SAMN04488109_5386"/>
<dbReference type="InterPro" id="IPR042557">
    <property type="entry name" value="SCO4226"/>
</dbReference>
<evidence type="ECO:0000313" key="2">
    <source>
        <dbReference type="Proteomes" id="UP000184212"/>
    </source>
</evidence>
<dbReference type="RefSeq" id="WP_221408810.1">
    <property type="nucleotide sequence ID" value="NZ_FQWQ01000004.1"/>
</dbReference>
<evidence type="ECO:0000313" key="1">
    <source>
        <dbReference type="EMBL" id="SHH78403.1"/>
    </source>
</evidence>
<proteinExistence type="predicted"/>
<dbReference type="Pfam" id="PF14026">
    <property type="entry name" value="SCO4226-like"/>
    <property type="match status" value="2"/>
</dbReference>